<evidence type="ECO:0000313" key="2">
    <source>
        <dbReference type="Proteomes" id="UP000257109"/>
    </source>
</evidence>
<dbReference type="EMBL" id="QJKJ01014741">
    <property type="protein sequence ID" value="RDX63733.1"/>
    <property type="molecule type" value="Genomic_DNA"/>
</dbReference>
<feature type="non-terminal residue" evidence="1">
    <location>
        <position position="1"/>
    </location>
</feature>
<dbReference type="Proteomes" id="UP000257109">
    <property type="component" value="Unassembled WGS sequence"/>
</dbReference>
<reference evidence="1" key="1">
    <citation type="submission" date="2018-05" db="EMBL/GenBank/DDBJ databases">
        <title>Draft genome of Mucuna pruriens seed.</title>
        <authorList>
            <person name="Nnadi N.E."/>
            <person name="Vos R."/>
            <person name="Hasami M.H."/>
            <person name="Devisetty U.K."/>
            <person name="Aguiy J.C."/>
        </authorList>
    </citation>
    <scope>NUCLEOTIDE SEQUENCE [LARGE SCALE GENOMIC DNA]</scope>
    <source>
        <strain evidence="1">JCA_2017</strain>
    </source>
</reference>
<name>A0A371ECH3_MUCPR</name>
<evidence type="ECO:0000313" key="1">
    <source>
        <dbReference type="EMBL" id="RDX63733.1"/>
    </source>
</evidence>
<sequence>MVLQLHLIIKTTNSIILNIKLYLFKALLEPAVLHDFRNRNPGLRVSIKESREKFSKFWGKPPRTAKLTPVNLLIHGHNITIMKRQITGHQNEQNNPTRPNINLGTVVPFPCQNLGSNVSRCPTKSVEQPVLPNLIGHGTEAEVGDFKVSVLVEQQVLGLEPSLGDLVEELAAADELHDELDDVGVADAAEDGDLALDVGHQTALQDLVLAYDLDGHTFPSFDVPRMVDLREGSVSEELPELEPAQDKVRVFLLRRLCHGDTLGNNNPGLVF</sequence>
<proteinExistence type="predicted"/>
<organism evidence="1 2">
    <name type="scientific">Mucuna pruriens</name>
    <name type="common">Velvet bean</name>
    <name type="synonym">Dolichos pruriens</name>
    <dbReference type="NCBI Taxonomy" id="157652"/>
    <lineage>
        <taxon>Eukaryota</taxon>
        <taxon>Viridiplantae</taxon>
        <taxon>Streptophyta</taxon>
        <taxon>Embryophyta</taxon>
        <taxon>Tracheophyta</taxon>
        <taxon>Spermatophyta</taxon>
        <taxon>Magnoliopsida</taxon>
        <taxon>eudicotyledons</taxon>
        <taxon>Gunneridae</taxon>
        <taxon>Pentapetalae</taxon>
        <taxon>rosids</taxon>
        <taxon>fabids</taxon>
        <taxon>Fabales</taxon>
        <taxon>Fabaceae</taxon>
        <taxon>Papilionoideae</taxon>
        <taxon>50 kb inversion clade</taxon>
        <taxon>NPAAA clade</taxon>
        <taxon>indigoferoid/millettioid clade</taxon>
        <taxon>Phaseoleae</taxon>
        <taxon>Mucuna</taxon>
    </lineage>
</organism>
<protein>
    <submittedName>
        <fullName evidence="1">Uncharacterized protein</fullName>
    </submittedName>
</protein>
<gene>
    <name evidence="1" type="ORF">CR513_57802</name>
</gene>
<keyword evidence="2" id="KW-1185">Reference proteome</keyword>
<accession>A0A371ECH3</accession>
<dbReference type="AlphaFoldDB" id="A0A371ECH3"/>
<comment type="caution">
    <text evidence="1">The sequence shown here is derived from an EMBL/GenBank/DDBJ whole genome shotgun (WGS) entry which is preliminary data.</text>
</comment>